<dbReference type="GO" id="GO:0046872">
    <property type="term" value="F:metal ion binding"/>
    <property type="evidence" value="ECO:0007669"/>
    <property type="project" value="UniProtKB-KW"/>
</dbReference>
<feature type="compositionally biased region" description="Polar residues" evidence="9">
    <location>
        <begin position="1518"/>
        <end position="1534"/>
    </location>
</feature>
<dbReference type="PANTHER" id="PTHR19384:SF17">
    <property type="entry name" value="NADPH--CYTOCHROME P450 REDUCTASE"/>
    <property type="match status" value="1"/>
</dbReference>
<evidence type="ECO:0000256" key="6">
    <source>
        <dbReference type="ARBA" id="ARBA00022827"/>
    </source>
</evidence>
<dbReference type="InterPro" id="IPR018506">
    <property type="entry name" value="Cyt_B5_heme-BS"/>
</dbReference>
<feature type="region of interest" description="Disordered" evidence="9">
    <location>
        <begin position="1446"/>
        <end position="1586"/>
    </location>
</feature>
<dbReference type="PROSITE" id="PS51384">
    <property type="entry name" value="FAD_FR"/>
    <property type="match status" value="1"/>
</dbReference>
<name>A0AAD6ZTP8_9AGAR</name>
<accession>A0AAD6ZTP8</accession>
<evidence type="ECO:0000256" key="4">
    <source>
        <dbReference type="ARBA" id="ARBA00022630"/>
    </source>
</evidence>
<dbReference type="GO" id="GO:0016702">
    <property type="term" value="F:oxidoreductase activity, acting on single donors with incorporation of molecular oxygen, incorporation of two atoms of oxygen"/>
    <property type="evidence" value="ECO:0007669"/>
    <property type="project" value="UniProtKB-ARBA"/>
</dbReference>
<feature type="compositionally biased region" description="Polar residues" evidence="9">
    <location>
        <begin position="1549"/>
        <end position="1565"/>
    </location>
</feature>
<feature type="domain" description="Cytochrome b5 heme-binding" evidence="10">
    <location>
        <begin position="974"/>
        <end position="1055"/>
    </location>
</feature>
<dbReference type="InterPro" id="IPR001709">
    <property type="entry name" value="Flavoprot_Pyr_Nucl_cyt_Rdtase"/>
</dbReference>
<feature type="compositionally biased region" description="Low complexity" evidence="9">
    <location>
        <begin position="1466"/>
        <end position="1477"/>
    </location>
</feature>
<keyword evidence="5" id="KW-0479">Metal-binding</keyword>
<dbReference type="Pfam" id="PF00173">
    <property type="entry name" value="Cyt-b5"/>
    <property type="match status" value="1"/>
</dbReference>
<dbReference type="Pfam" id="PF01231">
    <property type="entry name" value="IDO"/>
    <property type="match status" value="1"/>
</dbReference>
<dbReference type="InterPro" id="IPR036400">
    <property type="entry name" value="Cyt_B5-like_heme/steroid_sf"/>
</dbReference>
<dbReference type="PROSITE" id="PS50255">
    <property type="entry name" value="CYTOCHROME_B5_2"/>
    <property type="match status" value="1"/>
</dbReference>
<feature type="domain" description="FAD-binding FR-type" evidence="11">
    <location>
        <begin position="537"/>
        <end position="793"/>
    </location>
</feature>
<comment type="similarity">
    <text evidence="2">Belongs to the indoleamine 2,3-dioxygenase family.</text>
</comment>
<dbReference type="InterPro" id="IPR000898">
    <property type="entry name" value="Indolamine_dOase"/>
</dbReference>
<dbReference type="SMART" id="SM01117">
    <property type="entry name" value="Cyt-b5"/>
    <property type="match status" value="1"/>
</dbReference>
<evidence type="ECO:0000256" key="5">
    <source>
        <dbReference type="ARBA" id="ARBA00022723"/>
    </source>
</evidence>
<protein>
    <recommendedName>
        <fullName evidence="8">NADPH--hemoprotein reductase</fullName>
        <ecNumber evidence="8">1.6.2.4</ecNumber>
    </recommendedName>
</protein>
<dbReference type="SUPFAM" id="SSF52343">
    <property type="entry name" value="Ferredoxin reductase-like, C-terminal NADP-linked domain"/>
    <property type="match status" value="1"/>
</dbReference>
<dbReference type="EMBL" id="JARIHO010000028">
    <property type="protein sequence ID" value="KAJ7339091.1"/>
    <property type="molecule type" value="Genomic_DNA"/>
</dbReference>
<comment type="cofactor">
    <cofactor evidence="1">
        <name>FAD</name>
        <dbReference type="ChEBI" id="CHEBI:57692"/>
    </cofactor>
</comment>
<keyword evidence="3" id="KW-0349">Heme</keyword>
<sequence>MACPSSGTTWSGYGPRGCAWLGGATQSSSETLYGAPKGPDALNTIAEKERQTICEVLLPEAPSREKTNTMLSNADSLNPSEVDVLAFALGAPARRVLDRADKIGPLTGWRDGFLSTNHGFCPPDPNAAPAALGRTPGRVWSDLCSRLPGLIARGRVREAILQLPLVDGSPETIPDAALWAAVVCLGILASIWRYEEANDGHEGIAKGASREHFYNIAGEPDEEPETKGIPRNIVIPFRLVCTRLGRPLPYLSQSDVGLHNYKIRDPTSSYPYVARIENMDLRWPIFNDRGEAMFLLCMAETHGLFTPGPDLMARCQEHVMAKDNDGLLVELIKLKEVIDQLGYVFHKISVNPRSGENFANPTFWGQGYAKFSAPLSKRLPALSGLFLPVFQCIDAFLLRTNFDSFLGIESIHLRAWMPLNIRAFLAAIENHYPVPTYVKQSGDPRLIGVLDAIVESYLGERGFMGTHRYKVYGFLEVVAKTGRVETNGGAGAGDDSGRPWREVHKTLAHSMKERLEPYRSKALLEREPHEMRGSYDECRFWVKITSRAAIDDDPMRNTGKITFDTKHSGLTFIPGDRLAVMLNNSWSDVEVIVDTLGLIDLLDVNVPLSMAWKRYARHEIECSHGDSEAEPRLSVRDILKKGRIAPLTKEMVLSVYRRVKASPFIQRVLEAEAWPVNGSLGDLLVGAAGDFTENIWNTAFSLDDISWLSELVVPEVPRTYSVSSFPFELMPETIDLTVTRAQHEIFPLLRRPDGPTIRGGVCSSFLNPFSNGDGQEAQQVLVGISRPLNFQLPLSPAAHVVMFAGGSGIAPFRSFWQARLGSPGVIGRNVLFLGVQSRAKFLYKHELREHVLGGKLEMHVAFSRDKNGLVYDPVRRDLVDKRMDERYIDAAIVDEGATVADMIISTKLGGLGGYMFVCGSLSLYETVVVGIRKALYKYRAVTKTGADELLAQAFAERRFMLDVFMTPRVMKVNEPMIPISELSLHTGHREGSRMWLGVHGCVYDVTDFLPIHPGGTLIVAASAGLDCSVTFDEVGHTSNPEVMSLLGKYFIGYLCPTPIFHSAELTDLYTGWTEYLRIAVEALTTMSFEVDTLIKDSQLWFSGGILSTHAIRKFYQLQSRLLTKTGFPVLFGTKLQEIFLKLSFAIANNDDTSPLPDIMGIVTQATSSPSAIKAKREIAELGEFVTNQATQAPAFEGSIIKFTRAILDLDVAFLEKVRDEICAGHDAFHRVADVIKQYPKKESQAVHKISTVLMSYLQRIAERVDSFYVDLAAQSLYNPTIEANPAKARWVNIRRRVKDRSFFVLTKDKASLNLDQDFRAASTFETKRSKLQSVSFDQILSSAVSSVNRYQPNKSRSVGRSPTARAIGHIPENGIPPVPPLQPQHRARRLADAHIDRARGGEDNNTSFDDRMIAKSANRMSQFMQSRMKDIRRLSKAPELSLDHAMAMYGNDPGRGRQAIDEGEHSPYSSAGSSDESSPPPPTSRTHSHQTSFDRLNGPPVTTSAHSHSRSFPRPAMSLSQAPSVTGSTTSTIRSVGGTRKPATRSELHNATFSRKLSMYSTSGSVAGGDRSSIQAVPPVPPKSHW</sequence>
<dbReference type="PROSITE" id="PS00191">
    <property type="entry name" value="CYTOCHROME_B5_1"/>
    <property type="match status" value="1"/>
</dbReference>
<evidence type="ECO:0000313" key="12">
    <source>
        <dbReference type="EMBL" id="KAJ7339091.1"/>
    </source>
</evidence>
<dbReference type="EC" id="1.6.2.4" evidence="8"/>
<keyword evidence="7" id="KW-0408">Iron</keyword>
<dbReference type="GO" id="GO:0010181">
    <property type="term" value="F:FMN binding"/>
    <property type="evidence" value="ECO:0007669"/>
    <property type="project" value="TreeGrafter"/>
</dbReference>
<evidence type="ECO:0000256" key="2">
    <source>
        <dbReference type="ARBA" id="ARBA00007119"/>
    </source>
</evidence>
<dbReference type="SUPFAM" id="SSF63380">
    <property type="entry name" value="Riboflavin synthase domain-like"/>
    <property type="match status" value="1"/>
</dbReference>
<feature type="compositionally biased region" description="Basic and acidic residues" evidence="9">
    <location>
        <begin position="1454"/>
        <end position="1465"/>
    </location>
</feature>
<dbReference type="InterPro" id="IPR001199">
    <property type="entry name" value="Cyt_B5-like_heme/steroid-bd"/>
</dbReference>
<dbReference type="GO" id="GO:0050660">
    <property type="term" value="F:flavin adenine dinucleotide binding"/>
    <property type="evidence" value="ECO:0007669"/>
    <property type="project" value="TreeGrafter"/>
</dbReference>
<dbReference type="Gene3D" id="3.40.50.80">
    <property type="entry name" value="Nucleotide-binding domain of ferredoxin-NADP reductase (FNR) module"/>
    <property type="match status" value="1"/>
</dbReference>
<evidence type="ECO:0000256" key="9">
    <source>
        <dbReference type="SAM" id="MobiDB-lite"/>
    </source>
</evidence>
<feature type="compositionally biased region" description="Polar residues" evidence="9">
    <location>
        <begin position="1351"/>
        <end position="1360"/>
    </location>
</feature>
<dbReference type="InterPro" id="IPR017938">
    <property type="entry name" value="Riboflavin_synthase-like_b-brl"/>
</dbReference>
<dbReference type="InterPro" id="IPR023173">
    <property type="entry name" value="NADPH_Cyt_P450_Rdtase_alpha"/>
</dbReference>
<organism evidence="12 13">
    <name type="scientific">Mycena albidolilacea</name>
    <dbReference type="NCBI Taxonomy" id="1033008"/>
    <lineage>
        <taxon>Eukaryota</taxon>
        <taxon>Fungi</taxon>
        <taxon>Dikarya</taxon>
        <taxon>Basidiomycota</taxon>
        <taxon>Agaricomycotina</taxon>
        <taxon>Agaricomycetes</taxon>
        <taxon>Agaricomycetidae</taxon>
        <taxon>Agaricales</taxon>
        <taxon>Marasmiineae</taxon>
        <taxon>Mycenaceae</taxon>
        <taxon>Mycena</taxon>
    </lineage>
</organism>
<dbReference type="InterPro" id="IPR001433">
    <property type="entry name" value="OxRdtase_FAD/NAD-bd"/>
</dbReference>
<dbReference type="SUPFAM" id="SSF55856">
    <property type="entry name" value="Cytochrome b5-like heme/steroid binding domain"/>
    <property type="match status" value="1"/>
</dbReference>
<dbReference type="PANTHER" id="PTHR19384">
    <property type="entry name" value="NITRIC OXIDE SYNTHASE-RELATED"/>
    <property type="match status" value="1"/>
</dbReference>
<dbReference type="GO" id="GO:0019441">
    <property type="term" value="P:L-tryptophan catabolic process to kynurenine"/>
    <property type="evidence" value="ECO:0007669"/>
    <property type="project" value="InterPro"/>
</dbReference>
<keyword evidence="6" id="KW-0274">FAD</keyword>
<dbReference type="PRINTS" id="PR00371">
    <property type="entry name" value="FPNCR"/>
</dbReference>
<feature type="region of interest" description="Disordered" evidence="9">
    <location>
        <begin position="1351"/>
        <end position="1389"/>
    </location>
</feature>
<dbReference type="GO" id="GO:0003958">
    <property type="term" value="F:NADPH-hemoprotein reductase activity"/>
    <property type="evidence" value="ECO:0007669"/>
    <property type="project" value="UniProtKB-EC"/>
</dbReference>
<evidence type="ECO:0000259" key="10">
    <source>
        <dbReference type="PROSITE" id="PS50255"/>
    </source>
</evidence>
<evidence type="ECO:0000313" key="13">
    <source>
        <dbReference type="Proteomes" id="UP001218218"/>
    </source>
</evidence>
<dbReference type="SUPFAM" id="SSF140959">
    <property type="entry name" value="Indolic compounds 2,3-dioxygenase-like"/>
    <property type="match status" value="1"/>
</dbReference>
<evidence type="ECO:0000256" key="7">
    <source>
        <dbReference type="ARBA" id="ARBA00023004"/>
    </source>
</evidence>
<dbReference type="InterPro" id="IPR039261">
    <property type="entry name" value="FNR_nucleotide-bd"/>
</dbReference>
<dbReference type="InterPro" id="IPR037217">
    <property type="entry name" value="Trp/Indoleamine_2_3_dOase-like"/>
</dbReference>
<dbReference type="InterPro" id="IPR017927">
    <property type="entry name" value="FAD-bd_FR_type"/>
</dbReference>
<dbReference type="Gene3D" id="3.10.120.10">
    <property type="entry name" value="Cytochrome b5-like heme/steroid binding domain"/>
    <property type="match status" value="1"/>
</dbReference>
<reference evidence="12" key="1">
    <citation type="submission" date="2023-03" db="EMBL/GenBank/DDBJ databases">
        <title>Massive genome expansion in bonnet fungi (Mycena s.s.) driven by repeated elements and novel gene families across ecological guilds.</title>
        <authorList>
            <consortium name="Lawrence Berkeley National Laboratory"/>
            <person name="Harder C.B."/>
            <person name="Miyauchi S."/>
            <person name="Viragh M."/>
            <person name="Kuo A."/>
            <person name="Thoen E."/>
            <person name="Andreopoulos B."/>
            <person name="Lu D."/>
            <person name="Skrede I."/>
            <person name="Drula E."/>
            <person name="Henrissat B."/>
            <person name="Morin E."/>
            <person name="Kohler A."/>
            <person name="Barry K."/>
            <person name="LaButti K."/>
            <person name="Morin E."/>
            <person name="Salamov A."/>
            <person name="Lipzen A."/>
            <person name="Mereny Z."/>
            <person name="Hegedus B."/>
            <person name="Baldrian P."/>
            <person name="Stursova M."/>
            <person name="Weitz H."/>
            <person name="Taylor A."/>
            <person name="Grigoriev I.V."/>
            <person name="Nagy L.G."/>
            <person name="Martin F."/>
            <person name="Kauserud H."/>
        </authorList>
    </citation>
    <scope>NUCLEOTIDE SEQUENCE</scope>
    <source>
        <strain evidence="12">CBHHK002</strain>
    </source>
</reference>
<evidence type="ECO:0000259" key="11">
    <source>
        <dbReference type="PROSITE" id="PS51384"/>
    </source>
</evidence>
<keyword evidence="4" id="KW-0285">Flavoprotein</keyword>
<comment type="caution">
    <text evidence="12">The sequence shown here is derived from an EMBL/GenBank/DDBJ whole genome shotgun (WGS) entry which is preliminary data.</text>
</comment>
<proteinExistence type="inferred from homology"/>
<dbReference type="Proteomes" id="UP001218218">
    <property type="component" value="Unassembled WGS sequence"/>
</dbReference>
<dbReference type="Gene3D" id="2.40.30.10">
    <property type="entry name" value="Translation factors"/>
    <property type="match status" value="1"/>
</dbReference>
<dbReference type="GO" id="GO:0005829">
    <property type="term" value="C:cytosol"/>
    <property type="evidence" value="ECO:0007669"/>
    <property type="project" value="TreeGrafter"/>
</dbReference>
<dbReference type="Gene3D" id="1.20.58.480">
    <property type="match status" value="1"/>
</dbReference>
<evidence type="ECO:0000256" key="3">
    <source>
        <dbReference type="ARBA" id="ARBA00022617"/>
    </source>
</evidence>
<dbReference type="Gene3D" id="1.20.990.10">
    <property type="entry name" value="NADPH-cytochrome p450 Reductase, Chain A, domain 3"/>
    <property type="match status" value="1"/>
</dbReference>
<dbReference type="Pfam" id="PF00175">
    <property type="entry name" value="NAD_binding_1"/>
    <property type="match status" value="1"/>
</dbReference>
<evidence type="ECO:0000256" key="8">
    <source>
        <dbReference type="ARBA" id="ARBA00023797"/>
    </source>
</evidence>
<dbReference type="GO" id="GO:0020037">
    <property type="term" value="F:heme binding"/>
    <property type="evidence" value="ECO:0007669"/>
    <property type="project" value="InterPro"/>
</dbReference>
<gene>
    <name evidence="12" type="ORF">DFH08DRAFT_250175</name>
</gene>
<keyword evidence="13" id="KW-1185">Reference proteome</keyword>
<evidence type="ECO:0000256" key="1">
    <source>
        <dbReference type="ARBA" id="ARBA00001974"/>
    </source>
</evidence>